<keyword evidence="6 10" id="KW-0342">GTP-binding</keyword>
<dbReference type="AlphaFoldDB" id="A0AA91YXI1"/>
<proteinExistence type="predicted"/>
<sequence>MKEFAMNGTPVKMWANMCDATAWQQISNLCSLPFVFRHLALMPDLHGGKGMPIGTVLATKDVVIPNAVGVDIGCGMCAVKTNIKVETIEQEVLRKQIMRGIRKQIPLGMEHHKEAQEEKYMPANHDVDSMTIVKRQYVSATKQVGTLGGGNHFIELQSDDEGWLWIMIHSGSRNLGKQVCDYYSRVAMILNERYFSSVKPELNLPFLPLKTKEFNEYWSEMQYCIDFGLCNRNLIMQRIEEVISDAIPNVEFEPMINIAHNYAAWETHFDEACIVHRKGATSAKMGEIGIIPGSQGTSSYIVEGLGNPLSFMSCSHGAGRVMSRTEAVKSLNLAEEIQKLDEKGIVHAIRCQEDLEEASSAYKNIEKVIEQEADLVKIKTHLFPVAVIKG</sequence>
<keyword evidence="5" id="KW-0692">RNA repair</keyword>
<dbReference type="InterPro" id="IPR052915">
    <property type="entry name" value="RtcB-like"/>
</dbReference>
<feature type="binding site" evidence="10">
    <location>
        <begin position="260"/>
        <end position="261"/>
    </location>
    <ligand>
        <name>GMP</name>
        <dbReference type="ChEBI" id="CHEBI:58115"/>
    </ligand>
</feature>
<evidence type="ECO:0000256" key="6">
    <source>
        <dbReference type="ARBA" id="ARBA00023134"/>
    </source>
</evidence>
<evidence type="ECO:0000256" key="10">
    <source>
        <dbReference type="PIRSR" id="PIRSR601233-2"/>
    </source>
</evidence>
<dbReference type="PANTHER" id="PTHR43749:SF2">
    <property type="entry name" value="RNA-SPLICING LIGASE RTCB"/>
    <property type="match status" value="1"/>
</dbReference>
<dbReference type="Proteomes" id="UP000215155">
    <property type="component" value="Unassembled WGS sequence"/>
</dbReference>
<feature type="binding site" evidence="11">
    <location>
        <position position="152"/>
    </location>
    <ligand>
        <name>Mn(2+)</name>
        <dbReference type="ChEBI" id="CHEBI:29035"/>
        <label>1</label>
    </ligand>
</feature>
<comment type="caution">
    <text evidence="12">The sequence shown here is derived from an EMBL/GenBank/DDBJ whole genome shotgun (WGS) entry which is preliminary data.</text>
</comment>
<reference evidence="12 13" key="1">
    <citation type="submission" date="2017-07" db="EMBL/GenBank/DDBJ databases">
        <title>Draft genome sequence of Prevotella copri isolated from the gut of healthy adult Indian.</title>
        <authorList>
            <person name="Das B."/>
            <person name="Bag S."/>
            <person name="Ghosh T.S."/>
        </authorList>
    </citation>
    <scope>NUCLEOTIDE SEQUENCE [LARGE SCALE GENOMIC DNA]</scope>
    <source>
        <strain evidence="12 13">Indica</strain>
    </source>
</reference>
<evidence type="ECO:0000256" key="3">
    <source>
        <dbReference type="ARBA" id="ARBA00022723"/>
    </source>
</evidence>
<evidence type="ECO:0000256" key="1">
    <source>
        <dbReference type="ARBA" id="ARBA00012726"/>
    </source>
</evidence>
<feature type="active site" description="GMP-histidine intermediate" evidence="9">
    <location>
        <position position="316"/>
    </location>
</feature>
<dbReference type="InterPro" id="IPR036025">
    <property type="entry name" value="RtcB-like_sf"/>
</dbReference>
<evidence type="ECO:0000313" key="13">
    <source>
        <dbReference type="Proteomes" id="UP000215155"/>
    </source>
</evidence>
<feature type="binding site" evidence="11">
    <location>
        <position position="71"/>
    </location>
    <ligand>
        <name>Mn(2+)</name>
        <dbReference type="ChEBI" id="CHEBI:29035"/>
        <label>1</label>
    </ligand>
</feature>
<evidence type="ECO:0000256" key="9">
    <source>
        <dbReference type="PIRSR" id="PIRSR601233-1"/>
    </source>
</evidence>
<dbReference type="Gene3D" id="3.90.1860.10">
    <property type="entry name" value="tRNA-splicing ligase RtcB"/>
    <property type="match status" value="1"/>
</dbReference>
<feature type="binding site" evidence="10">
    <location>
        <begin position="151"/>
        <end position="155"/>
    </location>
    <ligand>
        <name>GMP</name>
        <dbReference type="ChEBI" id="CHEBI:58115"/>
    </ligand>
</feature>
<keyword evidence="4 10" id="KW-0547">Nucleotide-binding</keyword>
<name>A0AA91YXI1_9BACT</name>
<dbReference type="GO" id="GO:0006281">
    <property type="term" value="P:DNA repair"/>
    <property type="evidence" value="ECO:0007669"/>
    <property type="project" value="TreeGrafter"/>
</dbReference>
<keyword evidence="2 12" id="KW-0436">Ligase</keyword>
<feature type="binding site" evidence="10">
    <location>
        <begin position="316"/>
        <end position="319"/>
    </location>
    <ligand>
        <name>GMP</name>
        <dbReference type="ChEBI" id="CHEBI:58115"/>
    </ligand>
</feature>
<dbReference type="PANTHER" id="PTHR43749">
    <property type="entry name" value="RNA-SPLICING LIGASE RTCB"/>
    <property type="match status" value="1"/>
</dbReference>
<dbReference type="GO" id="GO:0030145">
    <property type="term" value="F:manganese ion binding"/>
    <property type="evidence" value="ECO:0007669"/>
    <property type="project" value="TreeGrafter"/>
</dbReference>
<dbReference type="GO" id="GO:0170057">
    <property type="term" value="F:RNA ligase (GTP) activity"/>
    <property type="evidence" value="ECO:0007669"/>
    <property type="project" value="UniProtKB-EC"/>
</dbReference>
<evidence type="ECO:0000313" key="12">
    <source>
        <dbReference type="EMBL" id="OXL44266.1"/>
    </source>
</evidence>
<dbReference type="GO" id="GO:0042245">
    <property type="term" value="P:RNA repair"/>
    <property type="evidence" value="ECO:0007669"/>
    <property type="project" value="UniProtKB-KW"/>
</dbReference>
<evidence type="ECO:0000256" key="2">
    <source>
        <dbReference type="ARBA" id="ARBA00022598"/>
    </source>
</evidence>
<comment type="catalytic activity">
    <reaction evidence="8">
        <text>a 3'-end 3'-phospho-ribonucleotide-RNA + a 5'-end dephospho-ribonucleoside-RNA + GTP = a ribonucleotidyl-ribonucleotide-RNA + GMP + diphosphate</text>
        <dbReference type="Rhea" id="RHEA:68076"/>
        <dbReference type="Rhea" id="RHEA-COMP:10463"/>
        <dbReference type="Rhea" id="RHEA-COMP:13936"/>
        <dbReference type="Rhea" id="RHEA-COMP:17355"/>
        <dbReference type="ChEBI" id="CHEBI:33019"/>
        <dbReference type="ChEBI" id="CHEBI:37565"/>
        <dbReference type="ChEBI" id="CHEBI:58115"/>
        <dbReference type="ChEBI" id="CHEBI:83062"/>
        <dbReference type="ChEBI" id="CHEBI:138284"/>
        <dbReference type="ChEBI" id="CHEBI:173118"/>
        <dbReference type="EC" id="6.5.1.8"/>
    </reaction>
</comment>
<feature type="binding site" evidence="10">
    <location>
        <position position="299"/>
    </location>
    <ligand>
        <name>GMP</name>
        <dbReference type="ChEBI" id="CHEBI:58115"/>
    </ligand>
</feature>
<evidence type="ECO:0000256" key="4">
    <source>
        <dbReference type="ARBA" id="ARBA00022741"/>
    </source>
</evidence>
<organism evidence="12 13">
    <name type="scientific">Segatella copri</name>
    <dbReference type="NCBI Taxonomy" id="165179"/>
    <lineage>
        <taxon>Bacteria</taxon>
        <taxon>Pseudomonadati</taxon>
        <taxon>Bacteroidota</taxon>
        <taxon>Bacteroidia</taxon>
        <taxon>Bacteroidales</taxon>
        <taxon>Prevotellaceae</taxon>
        <taxon>Segatella</taxon>
    </lineage>
</organism>
<dbReference type="GO" id="GO:0006396">
    <property type="term" value="P:RNA processing"/>
    <property type="evidence" value="ECO:0007669"/>
    <property type="project" value="InterPro"/>
</dbReference>
<evidence type="ECO:0000256" key="5">
    <source>
        <dbReference type="ARBA" id="ARBA00022800"/>
    </source>
</evidence>
<feature type="binding site" evidence="11">
    <location>
        <position position="169"/>
    </location>
    <ligand>
        <name>Mn(2+)</name>
        <dbReference type="ChEBI" id="CHEBI:29035"/>
        <label>2</label>
    </ligand>
</feature>
<keyword evidence="3 11" id="KW-0479">Metal-binding</keyword>
<feature type="binding site" evidence="11">
    <location>
        <position position="260"/>
    </location>
    <ligand>
        <name>Mn(2+)</name>
        <dbReference type="ChEBI" id="CHEBI:29035"/>
        <label>2</label>
    </ligand>
</feature>
<evidence type="ECO:0000256" key="8">
    <source>
        <dbReference type="ARBA" id="ARBA00047746"/>
    </source>
</evidence>
<dbReference type="EC" id="6.5.1.8" evidence="1"/>
<gene>
    <name evidence="12" type="ORF">CFT61_06410</name>
</gene>
<evidence type="ECO:0000256" key="11">
    <source>
        <dbReference type="PIRSR" id="PIRSR601233-3"/>
    </source>
</evidence>
<evidence type="ECO:0000256" key="7">
    <source>
        <dbReference type="ARBA" id="ARBA00023211"/>
    </source>
</evidence>
<protein>
    <recommendedName>
        <fullName evidence="1">3'-phosphate/5'-hydroxy nucleic acid ligase</fullName>
        <ecNumber evidence="1">6.5.1.8</ecNumber>
    </recommendedName>
</protein>
<feature type="binding site" evidence="10">
    <location>
        <position position="389"/>
    </location>
    <ligand>
        <name>GMP</name>
        <dbReference type="ChEBI" id="CHEBI:58115"/>
    </ligand>
</feature>
<accession>A0AA91YXI1</accession>
<dbReference type="EMBL" id="NMPZ01000008">
    <property type="protein sequence ID" value="OXL44266.1"/>
    <property type="molecule type" value="Genomic_DNA"/>
</dbReference>
<dbReference type="Pfam" id="PF01139">
    <property type="entry name" value="RtcB"/>
    <property type="match status" value="1"/>
</dbReference>
<dbReference type="InterPro" id="IPR001233">
    <property type="entry name" value="RtcB"/>
</dbReference>
<dbReference type="GO" id="GO:0003909">
    <property type="term" value="F:DNA ligase activity"/>
    <property type="evidence" value="ECO:0007669"/>
    <property type="project" value="TreeGrafter"/>
</dbReference>
<dbReference type="RefSeq" id="WP_089543631.1">
    <property type="nucleotide sequence ID" value="NZ_NMPZ01000008.1"/>
</dbReference>
<dbReference type="SUPFAM" id="SSF103365">
    <property type="entry name" value="Hypothetical protein PH1602"/>
    <property type="match status" value="1"/>
</dbReference>
<comment type="cofactor">
    <cofactor evidence="11">
        <name>Mn(2+)</name>
        <dbReference type="ChEBI" id="CHEBI:29035"/>
    </cofactor>
    <text evidence="11">Binds 2 manganese ions per subunit.</text>
</comment>
<dbReference type="GO" id="GO:0005525">
    <property type="term" value="F:GTP binding"/>
    <property type="evidence" value="ECO:0007669"/>
    <property type="project" value="UniProtKB-KW"/>
</dbReference>
<keyword evidence="7 11" id="KW-0464">Manganese</keyword>